<dbReference type="InterPro" id="IPR029069">
    <property type="entry name" value="HotDog_dom_sf"/>
</dbReference>
<evidence type="ECO:0000313" key="3">
    <source>
        <dbReference type="Proteomes" id="UP000001549"/>
    </source>
</evidence>
<feature type="region of interest" description="Disordered" evidence="1">
    <location>
        <begin position="142"/>
        <end position="201"/>
    </location>
</feature>
<dbReference type="Gene3D" id="3.10.129.10">
    <property type="entry name" value="Hotdog Thioesterase"/>
    <property type="match status" value="3"/>
</dbReference>
<name>F8B6L3_9ACTN</name>
<dbReference type="eggNOG" id="COG0764">
    <property type="taxonomic scope" value="Bacteria"/>
</dbReference>
<organism evidence="2 3">
    <name type="scientific">Candidatus Protofrankia datiscae</name>
    <dbReference type="NCBI Taxonomy" id="2716812"/>
    <lineage>
        <taxon>Bacteria</taxon>
        <taxon>Bacillati</taxon>
        <taxon>Actinomycetota</taxon>
        <taxon>Actinomycetes</taxon>
        <taxon>Frankiales</taxon>
        <taxon>Frankiaceae</taxon>
        <taxon>Protofrankia</taxon>
    </lineage>
</organism>
<dbReference type="SUPFAM" id="SSF54637">
    <property type="entry name" value="Thioesterase/thiol ester dehydrase-isomerase"/>
    <property type="match status" value="2"/>
</dbReference>
<dbReference type="KEGG" id="fsy:FsymDg_2895"/>
<sequence length="887" mass="92493">MTAEQVASQVVDVDALEIDALEFDGEPFDPTRWSADTIRADAPPQPRPSAAGHGGAGSAGPIGASDLPSGLAGRDADGTGFVRRPSPSTGSPSVPAGGPEPAELAASIARQVRAVVVAAHASALRAQASVQNRVLAALAASGQPASPANPAGSASLVSPADNAVRPAGGLSPAAPTPGISAGSARPRPVGPAPAPAVPGAPAGPVRAALPVAREGGVPRGAQQGLQRDDAAAPAPAVTEVFEVVDGRPSVLSRPSVAPAPTRVSTEAAFKPLARSDRNRLDAADLTRLAEGSIASVFGDAYDQDGANPSIRLALPRAGIPGLLLNWVDGLDVRGGAWGHGALRAGLRSGAVAAGLPAQAGPDQGVQAQGVQAQGTPAGERAVLLAEAAAQAAEVFALYLGLHLGFADATFARGVPGGPDAPGEPDRYQVELFGPTPDADVELALEVTGVDLVPRPWLSVDAEFRVGGEIVARVRGVTLGVQEKPGVPIGPQAGGTVARFLGRRNSLGEPVMLNEFHMAHCSQGDPGIALGPEFSRYRGIRATRLPDGGLRLVDRIVAVQGERGKRESLRGGATHQTEYDSPADSWYYQDTANASMPNCVYMETSLQSALVLGYYLGATLTDLGGEHSLRNLGGTATLLREVDLRNRTLRQHSTLLSTTPMPGSVLQEFSYRFSVDGEPVYEGESMFGYFNEAALARQSGLDAGRLVPTWLDEQQPRPPVRTIDVAARRADPSAPLCSRGHLALLDDVEVVDGGGRYGQGYLRAARPIDPHDWFFARHFVLDPVIPGSLGVEAVIQAIQEWLVDGGHTAGFARPGFVLPVGLPMTWKYRGQFLSTDSETTLEVHVKSLERRPGRVRVVADASVWKPTMRIYELTDVAVELRDEGAPPW</sequence>
<dbReference type="AlphaFoldDB" id="F8B6L3"/>
<dbReference type="Pfam" id="PF07977">
    <property type="entry name" value="FabA"/>
    <property type="match status" value="1"/>
</dbReference>
<dbReference type="UniPathway" id="UPA00094"/>
<dbReference type="RefSeq" id="WP_013874124.1">
    <property type="nucleotide sequence ID" value="NC_015656.1"/>
</dbReference>
<dbReference type="EMBL" id="CP002801">
    <property type="protein sequence ID" value="AEH10222.1"/>
    <property type="molecule type" value="Genomic_DNA"/>
</dbReference>
<dbReference type="Proteomes" id="UP000001549">
    <property type="component" value="Chromosome"/>
</dbReference>
<feature type="region of interest" description="Disordered" evidence="1">
    <location>
        <begin position="22"/>
        <end position="102"/>
    </location>
</feature>
<accession>F8B6L3</accession>
<evidence type="ECO:0000313" key="2">
    <source>
        <dbReference type="EMBL" id="AEH10222.1"/>
    </source>
</evidence>
<reference evidence="2 3" key="1">
    <citation type="submission" date="2011-05" db="EMBL/GenBank/DDBJ databases">
        <title>Complete sequence of chromosome of Frankia symbiont of Datisca glomerata.</title>
        <authorList>
            <consortium name="US DOE Joint Genome Institute"/>
            <person name="Lucas S."/>
            <person name="Han J."/>
            <person name="Lapidus A."/>
            <person name="Cheng J.-F."/>
            <person name="Goodwin L."/>
            <person name="Pitluck S."/>
            <person name="Peters L."/>
            <person name="Mikhailova N."/>
            <person name="Chertkov O."/>
            <person name="Teshima H."/>
            <person name="Han C."/>
            <person name="Tapia R."/>
            <person name="Land M."/>
            <person name="Hauser L."/>
            <person name="Kyrpides N."/>
            <person name="Ivanova N."/>
            <person name="Pagani I."/>
            <person name="Berry A."/>
            <person name="Pawlowski K."/>
            <person name="Persson T."/>
            <person name="Vanden Heuvel B."/>
            <person name="Benson D."/>
            <person name="Woyke T."/>
        </authorList>
    </citation>
    <scope>NUCLEOTIDE SEQUENCE [LARGE SCALE GENOMIC DNA]</scope>
    <source>
        <strain evidence="3">4085684</strain>
    </source>
</reference>
<dbReference type="HOGENOM" id="CLU_018000_0_0_11"/>
<keyword evidence="3" id="KW-1185">Reference proteome</keyword>
<gene>
    <name evidence="2" type="ordered locus">FsymDg_2895</name>
</gene>
<dbReference type="InterPro" id="IPR013114">
    <property type="entry name" value="FabA_FabZ"/>
</dbReference>
<feature type="compositionally biased region" description="Pro residues" evidence="1">
    <location>
        <begin position="188"/>
        <end position="198"/>
    </location>
</feature>
<evidence type="ECO:0000256" key="1">
    <source>
        <dbReference type="SAM" id="MobiDB-lite"/>
    </source>
</evidence>
<protein>
    <submittedName>
        <fullName evidence="2">Beta-hydroxyacyl-(Acyl-carrier-protein) dehydratase FabA/FabZ</fullName>
    </submittedName>
</protein>
<dbReference type="GO" id="GO:0006633">
    <property type="term" value="P:fatty acid biosynthetic process"/>
    <property type="evidence" value="ECO:0007669"/>
    <property type="project" value="UniProtKB-UniPathway"/>
</dbReference>
<proteinExistence type="predicted"/>
<dbReference type="STRING" id="656024.FsymDg_2895"/>
<feature type="compositionally biased region" description="Low complexity" evidence="1">
    <location>
        <begin position="142"/>
        <end position="155"/>
    </location>
</feature>